<dbReference type="RefSeq" id="WP_193718639.1">
    <property type="nucleotide sequence ID" value="NZ_JACSPN010000003.1"/>
</dbReference>
<proteinExistence type="predicted"/>
<evidence type="ECO:0000313" key="2">
    <source>
        <dbReference type="Proteomes" id="UP000822993"/>
    </source>
</evidence>
<organism evidence="1 2">
    <name type="scientific">Oerskovia douganii</name>
    <dbReference type="NCBI Taxonomy" id="2762210"/>
    <lineage>
        <taxon>Bacteria</taxon>
        <taxon>Bacillati</taxon>
        <taxon>Actinomycetota</taxon>
        <taxon>Actinomycetes</taxon>
        <taxon>Micrococcales</taxon>
        <taxon>Cellulomonadaceae</taxon>
        <taxon>Oerskovia</taxon>
    </lineage>
</organism>
<keyword evidence="2" id="KW-1185">Reference proteome</keyword>
<sequence>MVLPDSWWRIPLRDKGVRESSVAELVDRRLGPSDERATDRRRLRADLGAVAEQSAELGGSLLVVITMEVADIPVTGTMVVYEIARDGHDLRAARRAAEARVTVPEDVLVVDGALAHVVRSVTASDIHRTGPDGQPLLPELRLDYWVDLHGLGTLLYIVITSPLVPLREGLVPVFDAVVASLRCLDHSQEEVS</sequence>
<protein>
    <submittedName>
        <fullName evidence="1">Uncharacterized protein</fullName>
    </submittedName>
</protein>
<dbReference type="Proteomes" id="UP000822993">
    <property type="component" value="Unassembled WGS sequence"/>
</dbReference>
<comment type="caution">
    <text evidence="1">The sequence shown here is derived from an EMBL/GenBank/DDBJ whole genome shotgun (WGS) entry which is preliminary data.</text>
</comment>
<dbReference type="EMBL" id="JACSPN010000003">
    <property type="protein sequence ID" value="MBE7699298.1"/>
    <property type="molecule type" value="Genomic_DNA"/>
</dbReference>
<accession>A0A9D5U6U0</accession>
<name>A0A9D5U6U0_9CELL</name>
<evidence type="ECO:0000313" key="1">
    <source>
        <dbReference type="EMBL" id="MBE7699298.1"/>
    </source>
</evidence>
<reference evidence="1 2" key="1">
    <citation type="submission" date="2020-08" db="EMBL/GenBank/DDBJ databases">
        <title>A Genomic Blueprint of the Chicken Gut Microbiome.</title>
        <authorList>
            <person name="Gilroy R."/>
            <person name="Ravi A."/>
            <person name="Getino M."/>
            <person name="Pursley I."/>
            <person name="Horton D.L."/>
            <person name="Alikhan N.-F."/>
            <person name="Baker D."/>
            <person name="Gharbi K."/>
            <person name="Hall N."/>
            <person name="Watson M."/>
            <person name="Adriaenssens E.M."/>
            <person name="Foster-Nyarko E."/>
            <person name="Jarju S."/>
            <person name="Secka A."/>
            <person name="Antonio M."/>
            <person name="Oren A."/>
            <person name="Chaudhuri R."/>
            <person name="La Ragione R.M."/>
            <person name="Hildebrand F."/>
            <person name="Pallen M.J."/>
        </authorList>
    </citation>
    <scope>NUCLEOTIDE SEQUENCE [LARGE SCALE GENOMIC DNA]</scope>
    <source>
        <strain evidence="1 2">Sa1BUA8</strain>
    </source>
</reference>
<dbReference type="AlphaFoldDB" id="A0A9D5U6U0"/>
<gene>
    <name evidence="1" type="ORF">H9623_03115</name>
</gene>